<dbReference type="Pfam" id="PF03862">
    <property type="entry name" value="SpoVAC_SpoVAEB"/>
    <property type="match status" value="1"/>
</dbReference>
<name>A0A0E3W357_9FIRM</name>
<dbReference type="RefSeq" id="WP_046496883.1">
    <property type="nucleotide sequence ID" value="NZ_CGIH01000026.1"/>
</dbReference>
<dbReference type="Gene3D" id="1.20.1250.20">
    <property type="entry name" value="MFS general substrate transporter like domains"/>
    <property type="match status" value="1"/>
</dbReference>
<keyword evidence="3" id="KW-1185">Reference proteome</keyword>
<dbReference type="NCBIfam" id="TIGR02838">
    <property type="entry name" value="spore_V_AC"/>
    <property type="match status" value="1"/>
</dbReference>
<accession>A0A0E3W357</accession>
<feature type="transmembrane region" description="Helical" evidence="1">
    <location>
        <begin position="128"/>
        <end position="153"/>
    </location>
</feature>
<evidence type="ECO:0000313" key="3">
    <source>
        <dbReference type="Proteomes" id="UP000045545"/>
    </source>
</evidence>
<feature type="transmembrane region" description="Helical" evidence="1">
    <location>
        <begin position="68"/>
        <end position="86"/>
    </location>
</feature>
<evidence type="ECO:0000256" key="1">
    <source>
        <dbReference type="SAM" id="Phobius"/>
    </source>
</evidence>
<evidence type="ECO:0000313" key="2">
    <source>
        <dbReference type="EMBL" id="CFX51732.1"/>
    </source>
</evidence>
<keyword evidence="1" id="KW-0812">Transmembrane</keyword>
<keyword evidence="1" id="KW-1133">Transmembrane helix</keyword>
<dbReference type="STRING" id="690567.1364"/>
<dbReference type="InterPro" id="IPR014203">
    <property type="entry name" value="Spore_V_AC"/>
</dbReference>
<dbReference type="PANTHER" id="PTHR38450:SF1">
    <property type="entry name" value="STAGE V SPORULATION PROTEIN AC"/>
    <property type="match status" value="1"/>
</dbReference>
<dbReference type="Proteomes" id="UP000045545">
    <property type="component" value="Unassembled WGS sequence"/>
</dbReference>
<gene>
    <name evidence="2" type="ORF">1364</name>
</gene>
<dbReference type="PANTHER" id="PTHR38450">
    <property type="entry name" value="STAGE V SPORULATION PROTEIN AC-RELATED"/>
    <property type="match status" value="1"/>
</dbReference>
<dbReference type="AlphaFoldDB" id="A0A0E3W357"/>
<keyword evidence="1" id="KW-0472">Membrane</keyword>
<reference evidence="2 3" key="1">
    <citation type="submission" date="2015-03" db="EMBL/GenBank/DDBJ databases">
        <authorList>
            <person name="Murphy D."/>
        </authorList>
    </citation>
    <scope>NUCLEOTIDE SEQUENCE [LARGE SCALE GENOMIC DNA]</scope>
    <source>
        <strain evidence="2 3">OL-4</strain>
    </source>
</reference>
<dbReference type="InterPro" id="IPR036259">
    <property type="entry name" value="MFS_trans_sf"/>
</dbReference>
<dbReference type="OrthoDB" id="9797988at2"/>
<dbReference type="EMBL" id="CGIH01000026">
    <property type="protein sequence ID" value="CFX51732.1"/>
    <property type="molecule type" value="Genomic_DNA"/>
</dbReference>
<dbReference type="InterPro" id="IPR005562">
    <property type="entry name" value="SpoVA"/>
</dbReference>
<organism evidence="2 3">
    <name type="scientific">Syntrophomonas zehnderi OL-4</name>
    <dbReference type="NCBI Taxonomy" id="690567"/>
    <lineage>
        <taxon>Bacteria</taxon>
        <taxon>Bacillati</taxon>
        <taxon>Bacillota</taxon>
        <taxon>Clostridia</taxon>
        <taxon>Eubacteriales</taxon>
        <taxon>Syntrophomonadaceae</taxon>
        <taxon>Syntrophomonas</taxon>
    </lineage>
</organism>
<protein>
    <submittedName>
        <fullName evidence="2">Sporulation stage V, protein AC</fullName>
    </submittedName>
</protein>
<proteinExistence type="predicted"/>
<feature type="transmembrane region" description="Helical" evidence="1">
    <location>
        <begin position="93"/>
        <end position="113"/>
    </location>
</feature>
<sequence length="154" mass="16297">MYEEKNEALKAAEKQEYKDLVNRVKPKPPLLVNCLWAFGVGGLICLIGQLFLNYLLNIGMNKADAGSATAVIMIFIGALLTGLGVYDKIGEKAGAGSIVPITGFANVIVASAMEFKKEGYIFGVGARIFSIAGPTLLFGFVASVLIGLVALIIK</sequence>
<feature type="transmembrane region" description="Helical" evidence="1">
    <location>
        <begin position="30"/>
        <end position="56"/>
    </location>
</feature>